<dbReference type="AlphaFoldDB" id="A0A4R4NUH7"/>
<protein>
    <submittedName>
        <fullName evidence="1">Uncharacterized protein</fullName>
    </submittedName>
</protein>
<evidence type="ECO:0000313" key="2">
    <source>
        <dbReference type="Proteomes" id="UP000295431"/>
    </source>
</evidence>
<dbReference type="EMBL" id="SMJW01000171">
    <property type="protein sequence ID" value="TDC11627.1"/>
    <property type="molecule type" value="Genomic_DNA"/>
</dbReference>
<organism evidence="1 2">
    <name type="scientific">Actinomadura bangladeshensis</name>
    <dbReference type="NCBI Taxonomy" id="453573"/>
    <lineage>
        <taxon>Bacteria</taxon>
        <taxon>Bacillati</taxon>
        <taxon>Actinomycetota</taxon>
        <taxon>Actinomycetes</taxon>
        <taxon>Streptosporangiales</taxon>
        <taxon>Thermomonosporaceae</taxon>
        <taxon>Actinomadura</taxon>
    </lineage>
</organism>
<reference evidence="1 2" key="1">
    <citation type="submission" date="2019-03" db="EMBL/GenBank/DDBJ databases">
        <title>Draft genome sequences of novel Actinobacteria.</title>
        <authorList>
            <person name="Sahin N."/>
            <person name="Ay H."/>
            <person name="Saygin H."/>
        </authorList>
    </citation>
    <scope>NUCLEOTIDE SEQUENCE [LARGE SCALE GENOMIC DNA]</scope>
    <source>
        <strain evidence="1 2">DSM 45347</strain>
    </source>
</reference>
<dbReference type="Proteomes" id="UP000295431">
    <property type="component" value="Unassembled WGS sequence"/>
</dbReference>
<evidence type="ECO:0000313" key="1">
    <source>
        <dbReference type="EMBL" id="TDC11627.1"/>
    </source>
</evidence>
<comment type="caution">
    <text evidence="1">The sequence shown here is derived from an EMBL/GenBank/DDBJ whole genome shotgun (WGS) entry which is preliminary data.</text>
</comment>
<sequence length="96" mass="10951">MRGYVDGRFEDVDIDTGLVELARLTAERAAKWESVLLLGSRETIDAGREWNTIIFDLSDFASGNRRTTPAEWDECYRAAGAARDRFYECARKDLEV</sequence>
<gene>
    <name evidence="1" type="ORF">E1284_27585</name>
</gene>
<name>A0A4R4NUH7_9ACTN</name>
<proteinExistence type="predicted"/>
<accession>A0A4R4NUH7</accession>
<keyword evidence="2" id="KW-1185">Reference proteome</keyword>